<protein>
    <submittedName>
        <fullName evidence="1">Uncharacterized protein</fullName>
    </submittedName>
</protein>
<evidence type="ECO:0000313" key="1">
    <source>
        <dbReference type="EMBL" id="WFS23830.1"/>
    </source>
</evidence>
<reference evidence="1" key="1">
    <citation type="journal article" date="2019" name="Phytopathology">
        <title>A Novel Group of Rhizobium tumorigenes-Like Agrobacteria Associated with Crown Gall Disease of Rhododendron and Blueberry.</title>
        <authorList>
            <person name="Kuzmanovic N."/>
            <person name="Behrens P."/>
            <person name="Idczak E."/>
            <person name="Wagner S."/>
            <person name="Gotz M."/>
            <person name="Sproer C."/>
            <person name="Bunk B."/>
            <person name="Overmann J."/>
            <person name="Smalla K."/>
        </authorList>
    </citation>
    <scope>NUCLEOTIDE SEQUENCE</scope>
    <source>
        <strain evidence="1">Rho-6.2</strain>
    </source>
</reference>
<keyword evidence="2" id="KW-1185">Reference proteome</keyword>
<dbReference type="Proteomes" id="UP000318939">
    <property type="component" value="Chromosome"/>
</dbReference>
<accession>A0ABY8ILD6</accession>
<reference evidence="1" key="2">
    <citation type="journal article" date="2023" name="MicrobiologyOpen">
        <title>Genomics of the tumorigenes clade of the family Rhizobiaceae and description of Rhizobium rhododendri sp. nov.</title>
        <authorList>
            <person name="Kuzmanovic N."/>
            <person name="diCenzo G.C."/>
            <person name="Bunk B."/>
            <person name="Sproeer C."/>
            <person name="Fruehling A."/>
            <person name="Neumann-Schaal M."/>
            <person name="Overmann J."/>
            <person name="Smalla K."/>
        </authorList>
    </citation>
    <scope>NUCLEOTIDE SEQUENCE</scope>
    <source>
        <strain evidence="1">Rho-6.2</strain>
    </source>
</reference>
<organism evidence="1 2">
    <name type="scientific">Rhizobium rhododendri</name>
    <dbReference type="NCBI Taxonomy" id="2506430"/>
    <lineage>
        <taxon>Bacteria</taxon>
        <taxon>Pseudomonadati</taxon>
        <taxon>Pseudomonadota</taxon>
        <taxon>Alphaproteobacteria</taxon>
        <taxon>Hyphomicrobiales</taxon>
        <taxon>Rhizobiaceae</taxon>
        <taxon>Rhizobium/Agrobacterium group</taxon>
        <taxon>Rhizobium</taxon>
    </lineage>
</organism>
<dbReference type="RefSeq" id="WP_142829052.1">
    <property type="nucleotide sequence ID" value="NZ_CP117267.1"/>
</dbReference>
<gene>
    <name evidence="1" type="ORF">PR018_04795</name>
</gene>
<evidence type="ECO:0000313" key="2">
    <source>
        <dbReference type="Proteomes" id="UP000318939"/>
    </source>
</evidence>
<sequence>MANVTNDRLQMSMKPFLADMVFGNAEADECVASIRGRLPVHTLNANAARGDVANLYRSVGRMNMRLSRIETRLEIIDEPAE</sequence>
<dbReference type="EMBL" id="CP117267">
    <property type="protein sequence ID" value="WFS23830.1"/>
    <property type="molecule type" value="Genomic_DNA"/>
</dbReference>
<proteinExistence type="predicted"/>
<name>A0ABY8ILD6_9HYPH</name>